<feature type="binding site" evidence="11">
    <location>
        <position position="241"/>
    </location>
    <ligand>
        <name>[4Fe-4S] cluster</name>
        <dbReference type="ChEBI" id="CHEBI:49883"/>
        <label>2</label>
        <note>4Fe-4S-substrate</note>
    </ligand>
</feature>
<evidence type="ECO:0000256" key="5">
    <source>
        <dbReference type="ARBA" id="ARBA00023004"/>
    </source>
</evidence>
<dbReference type="AlphaFoldDB" id="D2RH35"/>
<dbReference type="eggNOG" id="arCOG00930">
    <property type="taxonomic scope" value="Archaea"/>
</dbReference>
<dbReference type="HAMAP" id="MF_01225_A">
    <property type="entry name" value="MoaA_A"/>
    <property type="match status" value="1"/>
</dbReference>
<feature type="binding site" evidence="11">
    <location>
        <position position="28"/>
    </location>
    <ligand>
        <name>[4Fe-4S] cluster</name>
        <dbReference type="ChEBI" id="CHEBI:49883"/>
        <label>1</label>
        <note>4Fe-4S-S-AdoMet</note>
    </ligand>
</feature>
<dbReference type="PaxDb" id="572546-Arcpr_0544"/>
<dbReference type="SMART" id="SM00729">
    <property type="entry name" value="Elp3"/>
    <property type="match status" value="1"/>
</dbReference>
<feature type="binding site" evidence="11">
    <location>
        <position position="113"/>
    </location>
    <ligand>
        <name>S-adenosyl-L-methionine</name>
        <dbReference type="ChEBI" id="CHEBI:59789"/>
    </ligand>
</feature>
<dbReference type="GO" id="GO:0046872">
    <property type="term" value="F:metal ion binding"/>
    <property type="evidence" value="ECO:0007669"/>
    <property type="project" value="UniProtKB-KW"/>
</dbReference>
<keyword evidence="7 11" id="KW-0342">GTP-binding</keyword>
<dbReference type="GO" id="GO:0061798">
    <property type="term" value="F:GTP 3',8'-cyclase activity"/>
    <property type="evidence" value="ECO:0007669"/>
    <property type="project" value="UniProtKB-UniRule"/>
</dbReference>
<feature type="binding site" evidence="11">
    <location>
        <position position="21"/>
    </location>
    <ligand>
        <name>[4Fe-4S] cluster</name>
        <dbReference type="ChEBI" id="CHEBI:49883"/>
        <label>1</label>
        <note>4Fe-4S-S-AdoMet</note>
    </ligand>
</feature>
<feature type="binding site" evidence="11">
    <location>
        <position position="27"/>
    </location>
    <ligand>
        <name>S-adenosyl-L-methionine</name>
        <dbReference type="ChEBI" id="CHEBI:59789"/>
    </ligand>
</feature>
<dbReference type="Pfam" id="PF06463">
    <property type="entry name" value="Mob_synth_C"/>
    <property type="match status" value="1"/>
</dbReference>
<dbReference type="UniPathway" id="UPA00344"/>
<keyword evidence="14" id="KW-1185">Reference proteome</keyword>
<dbReference type="InterPro" id="IPR007197">
    <property type="entry name" value="rSAM"/>
</dbReference>
<dbReference type="InterPro" id="IPR013785">
    <property type="entry name" value="Aldolase_TIM"/>
</dbReference>
<keyword evidence="1 11" id="KW-0004">4Fe-4S</keyword>
<evidence type="ECO:0000259" key="12">
    <source>
        <dbReference type="PROSITE" id="PS51918"/>
    </source>
</evidence>
<sequence>MLVDRYGRPIKHLRISVTSLCNMNCIYCHNEGMKDAGKDMSLEEIIEICKVFYDFGVEKVKITGGEPLIRGDIMDIIAEMPEFKEISMVTNGYYLSKYAYELKEVGLNRVNVSLDTLNPETYRFITGVRGLEKVLDGIESAYNAELTPIKLNMVVMKGVNEHEIEDILEYTARFNKNRINVVLQLIELVGHDEYYYSLDEIEEKFKSRAKTVITRSLHARRQYILGNKAVEFVRPFHAKFCMHCTRMRVTSDGKLKPCLMRDVTVDVRGLKGEELLEAIKRAVELREPYVKDLNQSR</sequence>
<comment type="similarity">
    <text evidence="11">Belongs to the radical SAM superfamily. MoaA family.</text>
</comment>
<keyword evidence="4 11" id="KW-0547">Nucleotide-binding</keyword>
<dbReference type="InterPro" id="IPR010505">
    <property type="entry name" value="MoaA_twitch"/>
</dbReference>
<gene>
    <name evidence="11" type="primary">moaA</name>
    <name evidence="13" type="ordered locus">Arcpr_0544</name>
</gene>
<feature type="binding site" evidence="11">
    <location>
        <position position="61"/>
    </location>
    <ligand>
        <name>GTP</name>
        <dbReference type="ChEBI" id="CHEBI:37565"/>
    </ligand>
</feature>
<dbReference type="SFLD" id="SFLDG01067">
    <property type="entry name" value="SPASM/twitch_domain_containing"/>
    <property type="match status" value="1"/>
</dbReference>
<dbReference type="NCBIfam" id="TIGR02668">
    <property type="entry name" value="moaA_archaeal"/>
    <property type="match status" value="1"/>
</dbReference>
<dbReference type="InterPro" id="IPR050105">
    <property type="entry name" value="MoCo_biosynth_MoaA/MoaC"/>
</dbReference>
<comment type="function">
    <text evidence="11">Catalyzes the cyclization of GTP to (8S)-3',8-cyclo-7,8-dihydroguanosine 5'-triphosphate.</text>
</comment>
<dbReference type="KEGG" id="apo:Arcpr_0544"/>
<dbReference type="RefSeq" id="WP_012939946.1">
    <property type="nucleotide sequence ID" value="NC_013741.1"/>
</dbReference>
<dbReference type="PROSITE" id="PS01305">
    <property type="entry name" value="MOAA_NIFB_PQQE"/>
    <property type="match status" value="1"/>
</dbReference>
<organism evidence="13 14">
    <name type="scientific">Archaeoglobus profundus (strain DSM 5631 / JCM 9629 / NBRC 100127 / Av18)</name>
    <dbReference type="NCBI Taxonomy" id="572546"/>
    <lineage>
        <taxon>Archaea</taxon>
        <taxon>Methanobacteriati</taxon>
        <taxon>Methanobacteriota</taxon>
        <taxon>Archaeoglobi</taxon>
        <taxon>Archaeoglobales</taxon>
        <taxon>Archaeoglobaceae</taxon>
        <taxon>Archaeoglobus</taxon>
    </lineage>
</organism>
<dbReference type="Proteomes" id="UP000001901">
    <property type="component" value="Chromosome"/>
</dbReference>
<dbReference type="InterPro" id="IPR006638">
    <property type="entry name" value="Elp3/MiaA/NifB-like_rSAM"/>
</dbReference>
<reference evidence="13 14" key="1">
    <citation type="journal article" date="2010" name="Stand. Genomic Sci.">
        <title>Complete genome sequence of Archaeoglobus profundus type strain (AV18).</title>
        <authorList>
            <person name="von Jan M."/>
            <person name="Lapidus A."/>
            <person name="Del Rio T.G."/>
            <person name="Copeland A."/>
            <person name="Tice H."/>
            <person name="Cheng J.F."/>
            <person name="Lucas S."/>
            <person name="Chen F."/>
            <person name="Nolan M."/>
            <person name="Goodwin L."/>
            <person name="Han C."/>
            <person name="Pitluck S."/>
            <person name="Liolios K."/>
            <person name="Ivanova N."/>
            <person name="Mavromatis K."/>
            <person name="Ovchinnikova G."/>
            <person name="Chertkov O."/>
            <person name="Pati A."/>
            <person name="Chen A."/>
            <person name="Palaniappan K."/>
            <person name="Land M."/>
            <person name="Hauser L."/>
            <person name="Chang Y.J."/>
            <person name="Jeffries C.D."/>
            <person name="Saunders E."/>
            <person name="Brettin T."/>
            <person name="Detter J.C."/>
            <person name="Chain P."/>
            <person name="Eichinger K."/>
            <person name="Huber H."/>
            <person name="Spring S."/>
            <person name="Rohde M."/>
            <person name="Goker M."/>
            <person name="Wirth R."/>
            <person name="Woyke T."/>
            <person name="Bristow J."/>
            <person name="Eisen J.A."/>
            <person name="Markowitz V."/>
            <person name="Hugenholtz P."/>
            <person name="Kyrpides N.C."/>
            <person name="Klenk H.P."/>
        </authorList>
    </citation>
    <scope>NUCLEOTIDE SEQUENCE [LARGE SCALE GENOMIC DNA]</scope>
    <source>
        <strain evidence="14">DSM 5631 / JCM 9629 / NBRC 100127 / Av18</strain>
    </source>
</reference>
<dbReference type="Pfam" id="PF04055">
    <property type="entry name" value="Radical_SAM"/>
    <property type="match status" value="1"/>
</dbReference>
<dbReference type="NCBIfam" id="NF001199">
    <property type="entry name" value="PRK00164.2-1"/>
    <property type="match status" value="1"/>
</dbReference>
<keyword evidence="6 11" id="KW-0411">Iron-sulfur</keyword>
<proteinExistence type="inferred from homology"/>
<dbReference type="EMBL" id="CP001857">
    <property type="protein sequence ID" value="ADB57610.1"/>
    <property type="molecule type" value="Genomic_DNA"/>
</dbReference>
<evidence type="ECO:0000256" key="10">
    <source>
        <dbReference type="ARBA" id="ARBA00048697"/>
    </source>
</evidence>
<dbReference type="SFLD" id="SFLDS00029">
    <property type="entry name" value="Radical_SAM"/>
    <property type="match status" value="1"/>
</dbReference>
<dbReference type="PROSITE" id="PS51918">
    <property type="entry name" value="RADICAL_SAM"/>
    <property type="match status" value="1"/>
</dbReference>
<dbReference type="HOGENOM" id="CLU_009273_0_1_2"/>
<comment type="caution">
    <text evidence="11">Lacks conserved residue(s) required for the propagation of feature annotation.</text>
</comment>
<evidence type="ECO:0000256" key="3">
    <source>
        <dbReference type="ARBA" id="ARBA00022723"/>
    </source>
</evidence>
<dbReference type="OrthoDB" id="6925at2157"/>
<evidence type="ECO:0000256" key="11">
    <source>
        <dbReference type="HAMAP-Rule" id="MF_01225"/>
    </source>
</evidence>
<dbReference type="SFLD" id="SFLDG01386">
    <property type="entry name" value="main_SPASM_domain-containing"/>
    <property type="match status" value="1"/>
</dbReference>
<dbReference type="GO" id="GO:0061799">
    <property type="term" value="F:cyclic pyranopterin monophosphate synthase activity"/>
    <property type="evidence" value="ECO:0007669"/>
    <property type="project" value="TreeGrafter"/>
</dbReference>
<evidence type="ECO:0000256" key="8">
    <source>
        <dbReference type="ARBA" id="ARBA00023150"/>
    </source>
</evidence>
<keyword evidence="2 11" id="KW-0949">S-adenosyl-L-methionine</keyword>
<protein>
    <recommendedName>
        <fullName evidence="11">Probable GTP 3',8-cyclase</fullName>
        <ecNumber evidence="11">4.1.99.22</ecNumber>
    </recommendedName>
    <alternativeName>
        <fullName evidence="11">Molybdenum cofactor biosynthesis protein A</fullName>
    </alternativeName>
</protein>
<feature type="domain" description="Radical SAM core" evidence="12">
    <location>
        <begin position="5"/>
        <end position="227"/>
    </location>
</feature>
<evidence type="ECO:0000256" key="6">
    <source>
        <dbReference type="ARBA" id="ARBA00023014"/>
    </source>
</evidence>
<dbReference type="GeneID" id="8739203"/>
<dbReference type="CDD" id="cd01335">
    <property type="entry name" value="Radical_SAM"/>
    <property type="match status" value="1"/>
</dbReference>
<feature type="binding site" evidence="11">
    <location>
        <position position="258"/>
    </location>
    <ligand>
        <name>[4Fe-4S] cluster</name>
        <dbReference type="ChEBI" id="CHEBI:49883"/>
        <label>2</label>
        <note>4Fe-4S-substrate</note>
    </ligand>
</feature>
<dbReference type="GO" id="GO:1904047">
    <property type="term" value="F:S-adenosyl-L-methionine binding"/>
    <property type="evidence" value="ECO:0007669"/>
    <property type="project" value="UniProtKB-UniRule"/>
</dbReference>
<dbReference type="SUPFAM" id="SSF102114">
    <property type="entry name" value="Radical SAM enzymes"/>
    <property type="match status" value="1"/>
</dbReference>
<dbReference type="PANTHER" id="PTHR22960">
    <property type="entry name" value="MOLYBDOPTERIN COFACTOR SYNTHESIS PROTEIN A"/>
    <property type="match status" value="1"/>
</dbReference>
<feature type="binding site" evidence="11">
    <location>
        <begin position="246"/>
        <end position="248"/>
    </location>
    <ligand>
        <name>GTP</name>
        <dbReference type="ChEBI" id="CHEBI:37565"/>
    </ligand>
</feature>
<dbReference type="STRING" id="572546.Arcpr_0544"/>
<dbReference type="InterPro" id="IPR000385">
    <property type="entry name" value="MoaA_NifB_PqqE_Fe-S-bd_CS"/>
</dbReference>
<dbReference type="InterPro" id="IPR013485">
    <property type="entry name" value="MoaA_arc"/>
</dbReference>
<evidence type="ECO:0000256" key="7">
    <source>
        <dbReference type="ARBA" id="ARBA00023134"/>
    </source>
</evidence>
<dbReference type="GO" id="GO:0006777">
    <property type="term" value="P:Mo-molybdopterin cofactor biosynthetic process"/>
    <property type="evidence" value="ECO:0007669"/>
    <property type="project" value="UniProtKB-UniRule"/>
</dbReference>
<dbReference type="EC" id="4.1.99.22" evidence="11"/>
<feature type="binding site" evidence="11">
    <location>
        <position position="65"/>
    </location>
    <ligand>
        <name>S-adenosyl-L-methionine</name>
        <dbReference type="ChEBI" id="CHEBI:59789"/>
    </ligand>
</feature>
<feature type="binding site" evidence="11">
    <location>
        <position position="244"/>
    </location>
    <ligand>
        <name>[4Fe-4S] cluster</name>
        <dbReference type="ChEBI" id="CHEBI:49883"/>
        <label>2</label>
        <note>4Fe-4S-substrate</note>
    </ligand>
</feature>
<feature type="binding site" evidence="11">
    <location>
        <position position="25"/>
    </location>
    <ligand>
        <name>[4Fe-4S] cluster</name>
        <dbReference type="ChEBI" id="CHEBI:49883"/>
        <label>1</label>
        <note>4Fe-4S-S-AdoMet</note>
    </ligand>
</feature>
<evidence type="ECO:0000256" key="2">
    <source>
        <dbReference type="ARBA" id="ARBA00022691"/>
    </source>
</evidence>
<dbReference type="CDD" id="cd21117">
    <property type="entry name" value="Twitch_MoaA"/>
    <property type="match status" value="1"/>
</dbReference>
<dbReference type="GO" id="GO:0005525">
    <property type="term" value="F:GTP binding"/>
    <property type="evidence" value="ECO:0007669"/>
    <property type="project" value="UniProtKB-UniRule"/>
</dbReference>
<keyword evidence="9 11" id="KW-0456">Lyase</keyword>
<accession>D2RH35</accession>
<dbReference type="SFLD" id="SFLDG01383">
    <property type="entry name" value="cyclic_pyranopterin_phosphate"/>
    <property type="match status" value="1"/>
</dbReference>
<comment type="catalytic activity">
    <reaction evidence="10 11">
        <text>GTP + AH2 + S-adenosyl-L-methionine = (8S)-3',8-cyclo-7,8-dihydroguanosine 5'-triphosphate + 5'-deoxyadenosine + L-methionine + A + H(+)</text>
        <dbReference type="Rhea" id="RHEA:49576"/>
        <dbReference type="ChEBI" id="CHEBI:13193"/>
        <dbReference type="ChEBI" id="CHEBI:15378"/>
        <dbReference type="ChEBI" id="CHEBI:17319"/>
        <dbReference type="ChEBI" id="CHEBI:17499"/>
        <dbReference type="ChEBI" id="CHEBI:37565"/>
        <dbReference type="ChEBI" id="CHEBI:57844"/>
        <dbReference type="ChEBI" id="CHEBI:59789"/>
        <dbReference type="ChEBI" id="CHEBI:131766"/>
        <dbReference type="EC" id="4.1.99.22"/>
    </reaction>
</comment>
<name>D2RH35_ARCPA</name>
<dbReference type="GO" id="GO:0051539">
    <property type="term" value="F:4 iron, 4 sulfur cluster binding"/>
    <property type="evidence" value="ECO:0007669"/>
    <property type="project" value="UniProtKB-UniRule"/>
</dbReference>
<feature type="binding site" evidence="11">
    <location>
        <position position="14"/>
    </location>
    <ligand>
        <name>GTP</name>
        <dbReference type="ChEBI" id="CHEBI:37565"/>
    </ligand>
</feature>
<dbReference type="Gene3D" id="3.20.20.70">
    <property type="entry name" value="Aldolase class I"/>
    <property type="match status" value="1"/>
</dbReference>
<keyword evidence="5 11" id="KW-0408">Iron</keyword>
<evidence type="ECO:0000256" key="9">
    <source>
        <dbReference type="ARBA" id="ARBA00023239"/>
    </source>
</evidence>
<feature type="binding site" evidence="11">
    <location>
        <position position="150"/>
    </location>
    <ligand>
        <name>GTP</name>
        <dbReference type="ChEBI" id="CHEBI:37565"/>
    </ligand>
</feature>
<comment type="pathway">
    <text evidence="11">Cofactor biosynthesis; molybdopterin biosynthesis.</text>
</comment>
<evidence type="ECO:0000256" key="4">
    <source>
        <dbReference type="ARBA" id="ARBA00022741"/>
    </source>
</evidence>
<evidence type="ECO:0000313" key="13">
    <source>
        <dbReference type="EMBL" id="ADB57610.1"/>
    </source>
</evidence>
<dbReference type="InterPro" id="IPR040064">
    <property type="entry name" value="MoaA-like"/>
</dbReference>
<keyword evidence="8 11" id="KW-0501">Molybdenum cofactor biosynthesis</keyword>
<evidence type="ECO:0000313" key="14">
    <source>
        <dbReference type="Proteomes" id="UP000001901"/>
    </source>
</evidence>
<comment type="cofactor">
    <cofactor evidence="11">
        <name>[4Fe-4S] cluster</name>
        <dbReference type="ChEBI" id="CHEBI:49883"/>
    </cofactor>
    <text evidence="11">Binds 2 [4Fe-4S] clusters. Binds 1 [4Fe-4S] cluster coordinated with 3 cysteines and an exchangeable S-adenosyl-L-methionine and 1 [4Fe-4S] cluster coordinated with 3 cysteines and the GTP-derived substrate.</text>
</comment>
<keyword evidence="3 11" id="KW-0479">Metal-binding</keyword>
<dbReference type="PANTHER" id="PTHR22960:SF0">
    <property type="entry name" value="MOLYBDENUM COFACTOR BIOSYNTHESIS PROTEIN 1"/>
    <property type="match status" value="1"/>
</dbReference>
<dbReference type="InterPro" id="IPR058240">
    <property type="entry name" value="rSAM_sf"/>
</dbReference>
<evidence type="ECO:0000256" key="1">
    <source>
        <dbReference type="ARBA" id="ARBA00022485"/>
    </source>
</evidence>